<proteinExistence type="inferred from homology"/>
<dbReference type="RefSeq" id="WP_136403107.1">
    <property type="nucleotide sequence ID" value="NZ_SSNZ01000003.1"/>
</dbReference>
<dbReference type="Pfam" id="PF19567">
    <property type="entry name" value="CpsB_CapC"/>
    <property type="match status" value="1"/>
</dbReference>
<gene>
    <name evidence="5" type="ORF">E6C50_10075</name>
</gene>
<dbReference type="InterPro" id="IPR016667">
    <property type="entry name" value="Caps_polysacc_synth_CpsB/CapC"/>
</dbReference>
<dbReference type="EC" id="3.1.3.48" evidence="2"/>
<evidence type="ECO:0000313" key="5">
    <source>
        <dbReference type="EMBL" id="THF50566.1"/>
    </source>
</evidence>
<evidence type="ECO:0000256" key="2">
    <source>
        <dbReference type="ARBA" id="ARBA00013064"/>
    </source>
</evidence>
<dbReference type="InterPro" id="IPR016195">
    <property type="entry name" value="Pol/histidinol_Pase-like"/>
</dbReference>
<dbReference type="PANTHER" id="PTHR39181:SF1">
    <property type="entry name" value="TYROSINE-PROTEIN PHOSPHATASE YWQE"/>
    <property type="match status" value="1"/>
</dbReference>
<dbReference type="Proteomes" id="UP000307507">
    <property type="component" value="Unassembled WGS sequence"/>
</dbReference>
<comment type="caution">
    <text evidence="5">The sequence shown here is derived from an EMBL/GenBank/DDBJ whole genome shotgun (WGS) entry which is preliminary data.</text>
</comment>
<reference evidence="5 6" key="1">
    <citation type="submission" date="2019-04" db="EMBL/GenBank/DDBJ databases">
        <title>Flavobacterium sp. nov. isolated from construction timber.</title>
        <authorList>
            <person name="Lin S.-Y."/>
            <person name="Chang C.-T."/>
            <person name="Young C.-C."/>
        </authorList>
    </citation>
    <scope>NUCLEOTIDE SEQUENCE [LARGE SCALE GENOMIC DNA]</scope>
    <source>
        <strain evidence="5 6">CC-CTC003</strain>
    </source>
</reference>
<protein>
    <recommendedName>
        <fullName evidence="2">protein-tyrosine-phosphatase</fullName>
        <ecNumber evidence="2">3.1.3.48</ecNumber>
    </recommendedName>
</protein>
<dbReference type="PIRSF" id="PIRSF016557">
    <property type="entry name" value="Caps_synth_CpsB"/>
    <property type="match status" value="1"/>
</dbReference>
<comment type="similarity">
    <text evidence="1">Belongs to the metallo-dependent hydrolases superfamily. CpsB/CapC family.</text>
</comment>
<evidence type="ECO:0000256" key="3">
    <source>
        <dbReference type="ARBA" id="ARBA00022801"/>
    </source>
</evidence>
<organism evidence="5 6">
    <name type="scientific">Flavobacterium supellecticarium</name>
    <dbReference type="NCBI Taxonomy" id="2565924"/>
    <lineage>
        <taxon>Bacteria</taxon>
        <taxon>Pseudomonadati</taxon>
        <taxon>Bacteroidota</taxon>
        <taxon>Flavobacteriia</taxon>
        <taxon>Flavobacteriales</taxon>
        <taxon>Flavobacteriaceae</taxon>
        <taxon>Flavobacterium</taxon>
    </lineage>
</organism>
<dbReference type="PANTHER" id="PTHR39181">
    <property type="entry name" value="TYROSINE-PROTEIN PHOSPHATASE YWQE"/>
    <property type="match status" value="1"/>
</dbReference>
<sequence>MLSFLKSKPLLKELIPQDYTDIHSHLLFEIDDGAQNQNDTAYLLDSCREFGFARMVTTPHTCSSVWENTRESIENKLQEVYELLPEPAGALQLKAASEYMLDDTFVKLFQEEKLLTLKDNYVLVEMSYINPPIQLFDILFELQVAGYQPVLAHPERYNFYHNNFEAYKKLKKAGCLFQANLLSTVGYYGEHVTKAVEKLFKNDMIDFTGSDIHHKNHIASFSKKIKIDELLLVAAMKRNTLFK</sequence>
<accession>A0A4S3ZXM4</accession>
<dbReference type="EMBL" id="SSNZ01000003">
    <property type="protein sequence ID" value="THF50566.1"/>
    <property type="molecule type" value="Genomic_DNA"/>
</dbReference>
<name>A0A4S3ZXM4_9FLAO</name>
<dbReference type="AlphaFoldDB" id="A0A4S3ZXM4"/>
<dbReference type="GO" id="GO:0030145">
    <property type="term" value="F:manganese ion binding"/>
    <property type="evidence" value="ECO:0007669"/>
    <property type="project" value="InterPro"/>
</dbReference>
<dbReference type="Gene3D" id="3.20.20.140">
    <property type="entry name" value="Metal-dependent hydrolases"/>
    <property type="match status" value="1"/>
</dbReference>
<keyword evidence="3" id="KW-0378">Hydrolase</keyword>
<dbReference type="SUPFAM" id="SSF89550">
    <property type="entry name" value="PHP domain-like"/>
    <property type="match status" value="1"/>
</dbReference>
<evidence type="ECO:0000256" key="4">
    <source>
        <dbReference type="ARBA" id="ARBA00051722"/>
    </source>
</evidence>
<evidence type="ECO:0000313" key="6">
    <source>
        <dbReference type="Proteomes" id="UP000307507"/>
    </source>
</evidence>
<keyword evidence="6" id="KW-1185">Reference proteome</keyword>
<dbReference type="GO" id="GO:0004725">
    <property type="term" value="F:protein tyrosine phosphatase activity"/>
    <property type="evidence" value="ECO:0007669"/>
    <property type="project" value="UniProtKB-EC"/>
</dbReference>
<dbReference type="OrthoDB" id="9788539at2"/>
<evidence type="ECO:0000256" key="1">
    <source>
        <dbReference type="ARBA" id="ARBA00005750"/>
    </source>
</evidence>
<comment type="catalytic activity">
    <reaction evidence="4">
        <text>O-phospho-L-tyrosyl-[protein] + H2O = L-tyrosyl-[protein] + phosphate</text>
        <dbReference type="Rhea" id="RHEA:10684"/>
        <dbReference type="Rhea" id="RHEA-COMP:10136"/>
        <dbReference type="Rhea" id="RHEA-COMP:20101"/>
        <dbReference type="ChEBI" id="CHEBI:15377"/>
        <dbReference type="ChEBI" id="CHEBI:43474"/>
        <dbReference type="ChEBI" id="CHEBI:46858"/>
        <dbReference type="ChEBI" id="CHEBI:61978"/>
        <dbReference type="EC" id="3.1.3.48"/>
    </reaction>
</comment>